<protein>
    <recommendedName>
        <fullName evidence="1">Restriction endonuclease type II DpnII-like domain-containing protein</fullName>
    </recommendedName>
</protein>
<dbReference type="InterPro" id="IPR007637">
    <property type="entry name" value="Restrct_endonuc_II_DpnII-like"/>
</dbReference>
<evidence type="ECO:0000259" key="1">
    <source>
        <dbReference type="Pfam" id="PF04556"/>
    </source>
</evidence>
<dbReference type="Pfam" id="PF04556">
    <property type="entry name" value="DpnII"/>
    <property type="match status" value="1"/>
</dbReference>
<dbReference type="GO" id="GO:0009307">
    <property type="term" value="P:DNA restriction-modification system"/>
    <property type="evidence" value="ECO:0007669"/>
    <property type="project" value="InterPro"/>
</dbReference>
<dbReference type="GO" id="GO:0009036">
    <property type="term" value="F:type II site-specific deoxyribonuclease activity"/>
    <property type="evidence" value="ECO:0007669"/>
    <property type="project" value="InterPro"/>
</dbReference>
<dbReference type="Proteomes" id="UP000249746">
    <property type="component" value="Unassembled WGS sequence"/>
</dbReference>
<evidence type="ECO:0000313" key="2">
    <source>
        <dbReference type="EMBL" id="PZT48343.1"/>
    </source>
</evidence>
<gene>
    <name evidence="2" type="ORF">B6S12_04615</name>
</gene>
<keyword evidence="3" id="KW-1185">Reference proteome</keyword>
<dbReference type="RefSeq" id="WP_111229639.1">
    <property type="nucleotide sequence ID" value="NZ_NBIU01000009.1"/>
</dbReference>
<comment type="caution">
    <text evidence="2">The sequence shown here is derived from an EMBL/GenBank/DDBJ whole genome shotgun (WGS) entry which is preliminary data.</text>
</comment>
<dbReference type="OrthoDB" id="9771872at2"/>
<dbReference type="EMBL" id="NBIU01000009">
    <property type="protein sequence ID" value="PZT48343.1"/>
    <property type="molecule type" value="Genomic_DNA"/>
</dbReference>
<reference evidence="2 3" key="1">
    <citation type="submission" date="2017-03" db="EMBL/GenBank/DDBJ databases">
        <title>Genomic and clinical evidence uncovers the enterohepatic species Helicobacter valdiviensis as a potential human intestinal pathogen.</title>
        <authorList>
            <person name="Fresia P."/>
            <person name="Jara R."/>
            <person name="Sierra R."/>
            <person name="Ferres I."/>
            <person name="Greif G."/>
            <person name="Iraola G."/>
            <person name="Collado L."/>
        </authorList>
    </citation>
    <scope>NUCLEOTIDE SEQUENCE [LARGE SCALE GENOMIC DNA]</scope>
    <source>
        <strain evidence="2 3">WBE14</strain>
    </source>
</reference>
<organism evidence="2 3">
    <name type="scientific">Helicobacter valdiviensis</name>
    <dbReference type="NCBI Taxonomy" id="1458358"/>
    <lineage>
        <taxon>Bacteria</taxon>
        <taxon>Pseudomonadati</taxon>
        <taxon>Campylobacterota</taxon>
        <taxon>Epsilonproteobacteria</taxon>
        <taxon>Campylobacterales</taxon>
        <taxon>Helicobacteraceae</taxon>
        <taxon>Helicobacter</taxon>
    </lineage>
</organism>
<accession>A0A2W6PNR8</accession>
<dbReference type="AlphaFoldDB" id="A0A2W6PNR8"/>
<name>A0A2W6PNR8_9HELI</name>
<proteinExistence type="predicted"/>
<feature type="domain" description="Restriction endonuclease type II DpnII-like" evidence="1">
    <location>
        <begin position="7"/>
        <end position="136"/>
    </location>
</feature>
<dbReference type="GO" id="GO:0003677">
    <property type="term" value="F:DNA binding"/>
    <property type="evidence" value="ECO:0007669"/>
    <property type="project" value="InterPro"/>
</dbReference>
<sequence>MKNLLEFESFLETLQSTNRTFGFYVDWAKCKFNIDKIKISLNHLNFLLGTQEPQLQEKITILFCEYSKAFEVLPLLLAIRDTKKEQLFDSMGQICSMDCYLQTPQKIYEFLCESGLAEIFYNANIKDLNDFVFGVEKEYIVSALDGFTFDNKENQKENLQILDFIYAKNLNEAKKIAKSKHYGDYQEMVFYQVIR</sequence>
<evidence type="ECO:0000313" key="3">
    <source>
        <dbReference type="Proteomes" id="UP000249746"/>
    </source>
</evidence>